<reference evidence="1 2" key="1">
    <citation type="journal article" date="2022" name="Res Sq">
        <title>Evolution of multicellular longitudinally dividing oral cavity symbionts (Neisseriaceae).</title>
        <authorList>
            <person name="Nyongesa S."/>
            <person name="Weber P."/>
            <person name="Bernet E."/>
            <person name="Pullido F."/>
            <person name="Nieckarz M."/>
            <person name="Delaby M."/>
            <person name="Nieves C."/>
            <person name="Viehboeck T."/>
            <person name="Krause N."/>
            <person name="Rivera-Millot A."/>
            <person name="Nakamura A."/>
            <person name="Vischer N."/>
            <person name="VanNieuwenhze M."/>
            <person name="Brun Y."/>
            <person name="Cava F."/>
            <person name="Bulgheresi S."/>
            <person name="Veyrier F."/>
        </authorList>
    </citation>
    <scope>NUCLEOTIDE SEQUENCE [LARGE SCALE GENOMIC DNA]</scope>
    <source>
        <strain evidence="1 2">SN4</strain>
    </source>
</reference>
<name>A0ABY4E303_9NEIS</name>
<evidence type="ECO:0000313" key="1">
    <source>
        <dbReference type="EMBL" id="UOO89175.1"/>
    </source>
</evidence>
<accession>A0ABY4E303</accession>
<keyword evidence="2" id="KW-1185">Reference proteome</keyword>
<dbReference type="Proteomes" id="UP000832011">
    <property type="component" value="Chromosome"/>
</dbReference>
<dbReference type="EMBL" id="CP091511">
    <property type="protein sequence ID" value="UOO89175.1"/>
    <property type="molecule type" value="Genomic_DNA"/>
</dbReference>
<organism evidence="1 2">
    <name type="scientific">Vitreoscilla massiliensis</name>
    <dbReference type="NCBI Taxonomy" id="1689272"/>
    <lineage>
        <taxon>Bacteria</taxon>
        <taxon>Pseudomonadati</taxon>
        <taxon>Pseudomonadota</taxon>
        <taxon>Betaproteobacteria</taxon>
        <taxon>Neisseriales</taxon>
        <taxon>Neisseriaceae</taxon>
        <taxon>Vitreoscilla</taxon>
    </lineage>
</organism>
<dbReference type="RefSeq" id="WP_058356877.1">
    <property type="nucleotide sequence ID" value="NZ_CABKVG010000010.1"/>
</dbReference>
<proteinExistence type="predicted"/>
<protein>
    <submittedName>
        <fullName evidence="1">Uncharacterized protein</fullName>
    </submittedName>
</protein>
<sequence length="165" mass="18783">MYNPTGQKKIVEAAAAIGVPAIAAEHTMVIRGLEDYQYLLQSFAIPNNTPEENILYYLPGGIEQATQQIAKVHQQHPISFRETTAGSIIDLLEYLTDERNVTSRREFTFDLYRGTPELHTRKWTGHNAFLFGIEATEFDYEDRTTLVKPTGQISYNFYKSNKGSM</sequence>
<gene>
    <name evidence="1" type="ORF">LVJ82_17290</name>
</gene>
<evidence type="ECO:0000313" key="2">
    <source>
        <dbReference type="Proteomes" id="UP000832011"/>
    </source>
</evidence>